<dbReference type="Proteomes" id="UP000507470">
    <property type="component" value="Unassembled WGS sequence"/>
</dbReference>
<evidence type="ECO:0000313" key="2">
    <source>
        <dbReference type="Proteomes" id="UP000507470"/>
    </source>
</evidence>
<name>A0A6J8F196_MYTCO</name>
<dbReference type="AlphaFoldDB" id="A0A6J8F196"/>
<evidence type="ECO:0000313" key="1">
    <source>
        <dbReference type="EMBL" id="CAC5426507.1"/>
    </source>
</evidence>
<sequence length="221" mass="25067">MTSTSTETGETTSHDINLHEIDLTLDSVYKDYPQHCLPNKLSKPTGAKAKDLEYEEINELLYEQEAHMDFPKLKTILNEVIKANQNNEYVVHEIEDNSINTGIKGVNNELKLSDPDKIIKVNMANGETIQKVSTQETAVKVVYDQDDQDINVHSDKNNNEVTKCDSFCQTDTSNLVLLSDQTNTNNMYIQSINRMEEFFTQALQKISDQQACMLNSKVEAI</sequence>
<keyword evidence="2" id="KW-1185">Reference proteome</keyword>
<dbReference type="EMBL" id="CACVKT020010430">
    <property type="protein sequence ID" value="CAC5426507.1"/>
    <property type="molecule type" value="Genomic_DNA"/>
</dbReference>
<proteinExistence type="predicted"/>
<reference evidence="1 2" key="1">
    <citation type="submission" date="2020-06" db="EMBL/GenBank/DDBJ databases">
        <authorList>
            <person name="Li R."/>
            <person name="Bekaert M."/>
        </authorList>
    </citation>
    <scope>NUCLEOTIDE SEQUENCE [LARGE SCALE GENOMIC DNA]</scope>
    <source>
        <strain evidence="2">wild</strain>
    </source>
</reference>
<accession>A0A6J8F196</accession>
<organism evidence="1 2">
    <name type="scientific">Mytilus coruscus</name>
    <name type="common">Sea mussel</name>
    <dbReference type="NCBI Taxonomy" id="42192"/>
    <lineage>
        <taxon>Eukaryota</taxon>
        <taxon>Metazoa</taxon>
        <taxon>Spiralia</taxon>
        <taxon>Lophotrochozoa</taxon>
        <taxon>Mollusca</taxon>
        <taxon>Bivalvia</taxon>
        <taxon>Autobranchia</taxon>
        <taxon>Pteriomorphia</taxon>
        <taxon>Mytilida</taxon>
        <taxon>Mytiloidea</taxon>
        <taxon>Mytilidae</taxon>
        <taxon>Mytilinae</taxon>
        <taxon>Mytilus</taxon>
    </lineage>
</organism>
<gene>
    <name evidence="1" type="ORF">MCOR_58206</name>
</gene>
<protein>
    <submittedName>
        <fullName evidence="1">Uncharacterized protein</fullName>
    </submittedName>
</protein>